<protein>
    <submittedName>
        <fullName evidence="2">Ribonuclease H protein</fullName>
    </submittedName>
</protein>
<comment type="caution">
    <text evidence="2">The sequence shown here is derived from an EMBL/GenBank/DDBJ whole genome shotgun (WGS) entry which is preliminary data.</text>
</comment>
<reference evidence="2" key="1">
    <citation type="submission" date="2020-06" db="EMBL/GenBank/DDBJ databases">
        <authorList>
            <person name="Li T."/>
            <person name="Hu X."/>
            <person name="Zhang T."/>
            <person name="Song X."/>
            <person name="Zhang H."/>
            <person name="Dai N."/>
            <person name="Sheng W."/>
            <person name="Hou X."/>
            <person name="Wei L."/>
        </authorList>
    </citation>
    <scope>NUCLEOTIDE SEQUENCE</scope>
    <source>
        <strain evidence="2">3651</strain>
        <tissue evidence="2">Leaf</tissue>
    </source>
</reference>
<feature type="domain" description="Reverse transcriptase zinc-binding" evidence="1">
    <location>
        <begin position="28"/>
        <end position="124"/>
    </location>
</feature>
<sequence length="136" mass="15271">MLWFPSWFYMTGAASDSLVRHFSKNGVFSVQSVYNVAVELLSRDSAGQSGLGEAPKGGWDFLWKLKIPAKVKVFVWRTCNQALPTAMNLQRCHLLVQNLRLYCSSEGEDSKHIMLSCDFARQTWAGLLLICRGPPS</sequence>
<dbReference type="EMBL" id="JACGWO010000010">
    <property type="protein sequence ID" value="KAK4417161.1"/>
    <property type="molecule type" value="Genomic_DNA"/>
</dbReference>
<reference evidence="2" key="2">
    <citation type="journal article" date="2024" name="Plant">
        <title>Genomic evolution and insights into agronomic trait innovations of Sesamum species.</title>
        <authorList>
            <person name="Miao H."/>
            <person name="Wang L."/>
            <person name="Qu L."/>
            <person name="Liu H."/>
            <person name="Sun Y."/>
            <person name="Le M."/>
            <person name="Wang Q."/>
            <person name="Wei S."/>
            <person name="Zheng Y."/>
            <person name="Lin W."/>
            <person name="Duan Y."/>
            <person name="Cao H."/>
            <person name="Xiong S."/>
            <person name="Wang X."/>
            <person name="Wei L."/>
            <person name="Li C."/>
            <person name="Ma Q."/>
            <person name="Ju M."/>
            <person name="Zhao R."/>
            <person name="Li G."/>
            <person name="Mu C."/>
            <person name="Tian Q."/>
            <person name="Mei H."/>
            <person name="Zhang T."/>
            <person name="Gao T."/>
            <person name="Zhang H."/>
        </authorList>
    </citation>
    <scope>NUCLEOTIDE SEQUENCE</scope>
    <source>
        <strain evidence="2">3651</strain>
    </source>
</reference>
<organism evidence="2 3">
    <name type="scientific">Sesamum alatum</name>
    <dbReference type="NCBI Taxonomy" id="300844"/>
    <lineage>
        <taxon>Eukaryota</taxon>
        <taxon>Viridiplantae</taxon>
        <taxon>Streptophyta</taxon>
        <taxon>Embryophyta</taxon>
        <taxon>Tracheophyta</taxon>
        <taxon>Spermatophyta</taxon>
        <taxon>Magnoliopsida</taxon>
        <taxon>eudicotyledons</taxon>
        <taxon>Gunneridae</taxon>
        <taxon>Pentapetalae</taxon>
        <taxon>asterids</taxon>
        <taxon>lamiids</taxon>
        <taxon>Lamiales</taxon>
        <taxon>Pedaliaceae</taxon>
        <taxon>Sesamum</taxon>
    </lineage>
</organism>
<dbReference type="Pfam" id="PF13966">
    <property type="entry name" value="zf-RVT"/>
    <property type="match status" value="1"/>
</dbReference>
<keyword evidence="3" id="KW-1185">Reference proteome</keyword>
<dbReference type="InterPro" id="IPR026960">
    <property type="entry name" value="RVT-Znf"/>
</dbReference>
<evidence type="ECO:0000313" key="3">
    <source>
        <dbReference type="Proteomes" id="UP001293254"/>
    </source>
</evidence>
<name>A0AAE1XSJ6_9LAMI</name>
<dbReference type="AlphaFoldDB" id="A0AAE1XSJ6"/>
<accession>A0AAE1XSJ6</accession>
<gene>
    <name evidence="2" type="ORF">Salat_2541700</name>
</gene>
<evidence type="ECO:0000313" key="2">
    <source>
        <dbReference type="EMBL" id="KAK4417161.1"/>
    </source>
</evidence>
<evidence type="ECO:0000259" key="1">
    <source>
        <dbReference type="Pfam" id="PF13966"/>
    </source>
</evidence>
<proteinExistence type="predicted"/>
<dbReference type="Proteomes" id="UP001293254">
    <property type="component" value="Unassembled WGS sequence"/>
</dbReference>